<proteinExistence type="predicted"/>
<evidence type="ECO:0000313" key="3">
    <source>
        <dbReference type="Proteomes" id="UP000041770"/>
    </source>
</evidence>
<feature type="region of interest" description="Disordered" evidence="1">
    <location>
        <begin position="71"/>
        <end position="98"/>
    </location>
</feature>
<evidence type="ECO:0000256" key="1">
    <source>
        <dbReference type="SAM" id="MobiDB-lite"/>
    </source>
</evidence>
<name>A0A655NSX9_VIBCL</name>
<dbReference type="EMBL" id="CWQY01000001">
    <property type="protein sequence ID" value="CSB97162.1"/>
    <property type="molecule type" value="Genomic_DNA"/>
</dbReference>
<protein>
    <submittedName>
        <fullName evidence="2">Uncharacterized protein</fullName>
    </submittedName>
</protein>
<evidence type="ECO:0000313" key="2">
    <source>
        <dbReference type="EMBL" id="CSB97162.1"/>
    </source>
</evidence>
<gene>
    <name evidence="2" type="ORF">ERS013200_00209</name>
</gene>
<sequence length="106" mass="12346">MNRNQRDDRRVFDEGYCLPSQRWGNGGQHLWGNHIAVFAPRWQAKRIRGLPLSLWDVGEPRSYDFSNISRREQPDTQHAGQQVFPQAGRAKQPSDQRVNFRCVVAQ</sequence>
<reference evidence="2 3" key="1">
    <citation type="submission" date="2015-07" db="EMBL/GenBank/DDBJ databases">
        <authorList>
            <consortium name="Pathogen Informatics"/>
        </authorList>
    </citation>
    <scope>NUCLEOTIDE SEQUENCE [LARGE SCALE GENOMIC DNA]</scope>
    <source>
        <strain evidence="2 3">A316</strain>
    </source>
</reference>
<accession>A0A655NSX9</accession>
<dbReference type="Proteomes" id="UP000041770">
    <property type="component" value="Unassembled WGS sequence"/>
</dbReference>
<organism evidence="2 3">
    <name type="scientific">Vibrio cholerae</name>
    <dbReference type="NCBI Taxonomy" id="666"/>
    <lineage>
        <taxon>Bacteria</taxon>
        <taxon>Pseudomonadati</taxon>
        <taxon>Pseudomonadota</taxon>
        <taxon>Gammaproteobacteria</taxon>
        <taxon>Vibrionales</taxon>
        <taxon>Vibrionaceae</taxon>
        <taxon>Vibrio</taxon>
    </lineage>
</organism>
<dbReference type="AlphaFoldDB" id="A0A655NSX9"/>